<keyword evidence="1" id="KW-1133">Transmembrane helix</keyword>
<dbReference type="Proteomes" id="UP000571084">
    <property type="component" value="Unassembled WGS sequence"/>
</dbReference>
<sequence>MRNGKRYQAYNHDKKRGFAYLSVLIIVAVMSIMAFKLSGDLSVRLAREKEADLLFNGDQIASAILSYYESGPVRGCYPPNLNVLLEDRRDFHVMRHLRKIFIDPMWSSATAKAGSDSAGSAESVAPIKITDIADGGWEIVKNESDRIIGVHSKSTQQPFKQRNFPNGRKDFEGKTQYAEWIFTVKKSTVKPASPAVCAQESR</sequence>
<dbReference type="AlphaFoldDB" id="A0A840RZY1"/>
<evidence type="ECO:0000313" key="3">
    <source>
        <dbReference type="Proteomes" id="UP000571084"/>
    </source>
</evidence>
<keyword evidence="1" id="KW-0812">Transmembrane</keyword>
<comment type="caution">
    <text evidence="2">The sequence shown here is derived from an EMBL/GenBank/DDBJ whole genome shotgun (WGS) entry which is preliminary data.</text>
</comment>
<organism evidence="2 3">
    <name type="scientific">Glaciimonas immobilis</name>
    <dbReference type="NCBI Taxonomy" id="728004"/>
    <lineage>
        <taxon>Bacteria</taxon>
        <taxon>Pseudomonadati</taxon>
        <taxon>Pseudomonadota</taxon>
        <taxon>Betaproteobacteria</taxon>
        <taxon>Burkholderiales</taxon>
        <taxon>Oxalobacteraceae</taxon>
        <taxon>Glaciimonas</taxon>
    </lineage>
</organism>
<evidence type="ECO:0000313" key="2">
    <source>
        <dbReference type="EMBL" id="MBB5201909.1"/>
    </source>
</evidence>
<evidence type="ECO:0008006" key="4">
    <source>
        <dbReference type="Google" id="ProtNLM"/>
    </source>
</evidence>
<dbReference type="RefSeq" id="WP_168054521.1">
    <property type="nucleotide sequence ID" value="NZ_JAAOZT010000005.1"/>
</dbReference>
<gene>
    <name evidence="2" type="ORF">HNR39_003771</name>
</gene>
<keyword evidence="1" id="KW-0472">Membrane</keyword>
<keyword evidence="3" id="KW-1185">Reference proteome</keyword>
<feature type="transmembrane region" description="Helical" evidence="1">
    <location>
        <begin position="20"/>
        <end position="39"/>
    </location>
</feature>
<protein>
    <recommendedName>
        <fullName evidence="4">Type II secretion system protein</fullName>
    </recommendedName>
</protein>
<evidence type="ECO:0000256" key="1">
    <source>
        <dbReference type="SAM" id="Phobius"/>
    </source>
</evidence>
<reference evidence="2 3" key="1">
    <citation type="submission" date="2020-08" db="EMBL/GenBank/DDBJ databases">
        <title>Genomic Encyclopedia of Type Strains, Phase IV (KMG-IV): sequencing the most valuable type-strain genomes for metagenomic binning, comparative biology and taxonomic classification.</title>
        <authorList>
            <person name="Goeker M."/>
        </authorList>
    </citation>
    <scope>NUCLEOTIDE SEQUENCE [LARGE SCALE GENOMIC DNA]</scope>
    <source>
        <strain evidence="2 3">DSM 23240</strain>
    </source>
</reference>
<dbReference type="EMBL" id="JACHHQ010000009">
    <property type="protein sequence ID" value="MBB5201909.1"/>
    <property type="molecule type" value="Genomic_DNA"/>
</dbReference>
<proteinExistence type="predicted"/>
<accession>A0A840RZY1</accession>
<name>A0A840RZY1_9BURK</name>